<dbReference type="EMBL" id="CP034346">
    <property type="protein sequence ID" value="AZS14588.1"/>
    <property type="molecule type" value="Genomic_DNA"/>
</dbReference>
<dbReference type="AlphaFoldDB" id="A0A3Q9IA68"/>
<organism evidence="2 3">
    <name type="scientific">Paenibacillus lutimineralis</name>
    <dbReference type="NCBI Taxonomy" id="2707005"/>
    <lineage>
        <taxon>Bacteria</taxon>
        <taxon>Bacillati</taxon>
        <taxon>Bacillota</taxon>
        <taxon>Bacilli</taxon>
        <taxon>Bacillales</taxon>
        <taxon>Paenibacillaceae</taxon>
        <taxon>Paenibacillus</taxon>
    </lineage>
</organism>
<evidence type="ECO:0000256" key="1">
    <source>
        <dbReference type="HAMAP-Rule" id="MF_01851"/>
    </source>
</evidence>
<dbReference type="RefSeq" id="WP_126997392.1">
    <property type="nucleotide sequence ID" value="NZ_CP034346.1"/>
</dbReference>
<dbReference type="InterPro" id="IPR053707">
    <property type="entry name" value="UPF0637_domain_sf"/>
</dbReference>
<dbReference type="KEGG" id="plut:EI981_09070"/>
<dbReference type="Proteomes" id="UP000270678">
    <property type="component" value="Chromosome"/>
</dbReference>
<keyword evidence="3" id="KW-1185">Reference proteome</keyword>
<dbReference type="SUPFAM" id="SSF142913">
    <property type="entry name" value="YktB/PF0168-like"/>
    <property type="match status" value="1"/>
</dbReference>
<accession>A0A3Q9IA68</accession>
<name>A0A3Q9IA68_9BACL</name>
<dbReference type="InterPro" id="IPR009403">
    <property type="entry name" value="UPF0637"/>
</dbReference>
<sequence length="209" mass="23676">MMTNFNGFTAQDFDVFTVPGLEGRMEAIIAQVRPKLEDLGQTLSTYLSALCGEEMYPHVAKHARRTVNPPIDTWVALASAKRGYKALPHFEVGLFSTHLFIIFAVIYESPNKLVFADFLDKHAAKVKKMVPEHFFWSMDHFNPVGTPHAEVNSTELKVMAERLKNVKKAEMMCGLRIERDDPILLDGEKLLAKIEETFATLQPLYKASF</sequence>
<dbReference type="PIRSF" id="PIRSF021332">
    <property type="entry name" value="DUF1054"/>
    <property type="match status" value="1"/>
</dbReference>
<evidence type="ECO:0000313" key="3">
    <source>
        <dbReference type="Proteomes" id="UP000270678"/>
    </source>
</evidence>
<dbReference type="Pfam" id="PF06335">
    <property type="entry name" value="DUF1054"/>
    <property type="match status" value="1"/>
</dbReference>
<gene>
    <name evidence="2" type="ORF">EI981_09070</name>
</gene>
<reference evidence="3" key="1">
    <citation type="submission" date="2018-12" db="EMBL/GenBank/DDBJ databases">
        <title>Complete genome sequence of Paenibacillus sp. MBLB1234.</title>
        <authorList>
            <person name="Nam Y.-D."/>
            <person name="Kang J."/>
            <person name="Chung W.-H."/>
            <person name="Park Y.S."/>
        </authorList>
    </citation>
    <scope>NUCLEOTIDE SEQUENCE [LARGE SCALE GENOMIC DNA]</scope>
    <source>
        <strain evidence="3">MBLB1234</strain>
    </source>
</reference>
<evidence type="ECO:0000313" key="2">
    <source>
        <dbReference type="EMBL" id="AZS14588.1"/>
    </source>
</evidence>
<comment type="similarity">
    <text evidence="1">Belongs to the UPF0637 family.</text>
</comment>
<protein>
    <recommendedName>
        <fullName evidence="1">UPF0637 protein EI981_09070</fullName>
    </recommendedName>
</protein>
<dbReference type="Gene3D" id="3.30.930.20">
    <property type="entry name" value="Protein of unknown function DUF1054"/>
    <property type="match status" value="1"/>
</dbReference>
<dbReference type="HAMAP" id="MF_01851">
    <property type="entry name" value="UPF0637"/>
    <property type="match status" value="1"/>
</dbReference>
<proteinExistence type="inferred from homology"/>
<dbReference type="OrthoDB" id="9812818at2"/>